<dbReference type="Proteomes" id="UP001151081">
    <property type="component" value="Unassembled WGS sequence"/>
</dbReference>
<dbReference type="InterPro" id="IPR025662">
    <property type="entry name" value="Sigma_54_int_dom_ATP-bd_1"/>
</dbReference>
<dbReference type="InterPro" id="IPR000253">
    <property type="entry name" value="FHA_dom"/>
</dbReference>
<dbReference type="Gene3D" id="3.40.50.300">
    <property type="entry name" value="P-loop containing nucleotide triphosphate hydrolases"/>
    <property type="match status" value="1"/>
</dbReference>
<dbReference type="GO" id="GO:0043565">
    <property type="term" value="F:sequence-specific DNA binding"/>
    <property type="evidence" value="ECO:0007669"/>
    <property type="project" value="InterPro"/>
</dbReference>
<comment type="caution">
    <text evidence="9">The sequence shown here is derived from an EMBL/GenBank/DDBJ whole genome shotgun (WGS) entry which is preliminary data.</text>
</comment>
<dbReference type="InterPro" id="IPR002197">
    <property type="entry name" value="HTH_Fis"/>
</dbReference>
<dbReference type="PRINTS" id="PR01590">
    <property type="entry name" value="HTHFIS"/>
</dbReference>
<dbReference type="PROSITE" id="PS50045">
    <property type="entry name" value="SIGMA54_INTERACT_4"/>
    <property type="match status" value="1"/>
</dbReference>
<evidence type="ECO:0000256" key="6">
    <source>
        <dbReference type="ARBA" id="ARBA00023163"/>
    </source>
</evidence>
<sequence>MPQLVTFEPGQGPVAIELRASLVAGRDAESELPLRYQQVSRRHARFEPDAEGWWVRDLGSANGTFVNGVRVKEARLTQGDVIDIGTVRLVFQEQEGAEIVLVRTAQNDETLEIGRPSKRLALLYEVTRAIRTLEDPEALLGHMLEAVLELVGGERVMAALVEGPGRDVLRRVTRTPTHGPATEQIVVSRTMLQAMLVRREAVIVRDGRERKAPRTLTRQGILSAMGAPLEIAGRVMGFVYVDDRGHEARFGEEDLDFLTAFARMLAAALDGAERLQRANALAEAASGKGPLQELLGQSPPIQKLRAQIAKSAAAKAANVLIRGESGTGKELVARALCAASPRARRPFVVVNCAAIPETMIEGTLFGYEKGAFTGAAQQRRGQFTLADGGTLFLDEIGDLGLSAQAKVLRALQEGEVLPLGAEAPIRVDVRVFAATHKDLRQEIAAGRFREDLYYRLNVLDIEVPPLRERGADIELLAQTFLEAAALNVGKRITGFSAATRAALLAYPWPGNVRELRNEVERAVVQAEGAVVELDDLSANLGRMLSPPEPASAPPSGSLAARFAALEPTERALVEEALAMARGNLSEAARLLGITRIMMRRRVERFGLRCRDA</sequence>
<dbReference type="SUPFAM" id="SSF55781">
    <property type="entry name" value="GAF domain-like"/>
    <property type="match status" value="1"/>
</dbReference>
<dbReference type="AlphaFoldDB" id="A0A9X4AS64"/>
<keyword evidence="6" id="KW-0804">Transcription</keyword>
<evidence type="ECO:0000259" key="8">
    <source>
        <dbReference type="PROSITE" id="PS50045"/>
    </source>
</evidence>
<keyword evidence="4" id="KW-0238">DNA-binding</keyword>
<organism evidence="9 10">
    <name type="scientific">Polyangium jinanense</name>
    <dbReference type="NCBI Taxonomy" id="2829994"/>
    <lineage>
        <taxon>Bacteria</taxon>
        <taxon>Pseudomonadati</taxon>
        <taxon>Myxococcota</taxon>
        <taxon>Polyangia</taxon>
        <taxon>Polyangiales</taxon>
        <taxon>Polyangiaceae</taxon>
        <taxon>Polyangium</taxon>
    </lineage>
</organism>
<reference evidence="9 10" key="1">
    <citation type="submission" date="2021-04" db="EMBL/GenBank/DDBJ databases">
        <title>Genome analysis of Polyangium sp.</title>
        <authorList>
            <person name="Li Y."/>
            <person name="Wang J."/>
        </authorList>
    </citation>
    <scope>NUCLEOTIDE SEQUENCE [LARGE SCALE GENOMIC DNA]</scope>
    <source>
        <strain evidence="9 10">SDU14</strain>
    </source>
</reference>
<keyword evidence="1" id="KW-0547">Nucleotide-binding</keyword>
<dbReference type="InterPro" id="IPR008984">
    <property type="entry name" value="SMAD_FHA_dom_sf"/>
</dbReference>
<evidence type="ECO:0000256" key="2">
    <source>
        <dbReference type="ARBA" id="ARBA00022840"/>
    </source>
</evidence>
<evidence type="ECO:0000256" key="1">
    <source>
        <dbReference type="ARBA" id="ARBA00022741"/>
    </source>
</evidence>
<dbReference type="PANTHER" id="PTHR32071:SF117">
    <property type="entry name" value="PTS-DEPENDENT DIHYDROXYACETONE KINASE OPERON REGULATORY PROTEIN-RELATED"/>
    <property type="match status" value="1"/>
</dbReference>
<keyword evidence="5" id="KW-0010">Activator</keyword>
<evidence type="ECO:0000313" key="10">
    <source>
        <dbReference type="Proteomes" id="UP001151081"/>
    </source>
</evidence>
<name>A0A9X4AS64_9BACT</name>
<dbReference type="GO" id="GO:0006355">
    <property type="term" value="P:regulation of DNA-templated transcription"/>
    <property type="evidence" value="ECO:0007669"/>
    <property type="project" value="InterPro"/>
</dbReference>
<dbReference type="PANTHER" id="PTHR32071">
    <property type="entry name" value="TRANSCRIPTIONAL REGULATORY PROTEIN"/>
    <property type="match status" value="1"/>
</dbReference>
<keyword evidence="2" id="KW-0067">ATP-binding</keyword>
<dbReference type="InterPro" id="IPR025944">
    <property type="entry name" value="Sigma_54_int_dom_CS"/>
</dbReference>
<dbReference type="SMART" id="SM00065">
    <property type="entry name" value="GAF"/>
    <property type="match status" value="1"/>
</dbReference>
<dbReference type="InterPro" id="IPR009057">
    <property type="entry name" value="Homeodomain-like_sf"/>
</dbReference>
<dbReference type="PROSITE" id="PS00676">
    <property type="entry name" value="SIGMA54_INTERACT_2"/>
    <property type="match status" value="1"/>
</dbReference>
<gene>
    <name evidence="9" type="ORF">KEG57_16855</name>
</gene>
<dbReference type="EMBL" id="JAGTJJ010000007">
    <property type="protein sequence ID" value="MDC3982191.1"/>
    <property type="molecule type" value="Genomic_DNA"/>
</dbReference>
<dbReference type="SUPFAM" id="SSF46689">
    <property type="entry name" value="Homeodomain-like"/>
    <property type="match status" value="1"/>
</dbReference>
<dbReference type="InterPro" id="IPR027417">
    <property type="entry name" value="P-loop_NTPase"/>
</dbReference>
<dbReference type="CDD" id="cd00060">
    <property type="entry name" value="FHA"/>
    <property type="match status" value="1"/>
</dbReference>
<dbReference type="SMART" id="SM00240">
    <property type="entry name" value="FHA"/>
    <property type="match status" value="1"/>
</dbReference>
<dbReference type="SUPFAM" id="SSF52540">
    <property type="entry name" value="P-loop containing nucleoside triphosphate hydrolases"/>
    <property type="match status" value="1"/>
</dbReference>
<dbReference type="Gene3D" id="1.10.10.60">
    <property type="entry name" value="Homeodomain-like"/>
    <property type="match status" value="1"/>
</dbReference>
<dbReference type="InterPro" id="IPR025943">
    <property type="entry name" value="Sigma_54_int_dom_ATP-bd_2"/>
</dbReference>
<evidence type="ECO:0000256" key="5">
    <source>
        <dbReference type="ARBA" id="ARBA00023159"/>
    </source>
</evidence>
<dbReference type="Gene3D" id="2.60.200.20">
    <property type="match status" value="1"/>
</dbReference>
<dbReference type="PROSITE" id="PS00688">
    <property type="entry name" value="SIGMA54_INTERACT_3"/>
    <property type="match status" value="1"/>
</dbReference>
<dbReference type="SMART" id="SM00382">
    <property type="entry name" value="AAA"/>
    <property type="match status" value="1"/>
</dbReference>
<accession>A0A9X4AS64</accession>
<dbReference type="InterPro" id="IPR003593">
    <property type="entry name" value="AAA+_ATPase"/>
</dbReference>
<dbReference type="GO" id="GO:0005524">
    <property type="term" value="F:ATP binding"/>
    <property type="evidence" value="ECO:0007669"/>
    <property type="project" value="UniProtKB-KW"/>
</dbReference>
<dbReference type="Gene3D" id="1.10.8.60">
    <property type="match status" value="1"/>
</dbReference>
<protein>
    <submittedName>
        <fullName evidence="9">Sigma 54-interacting transcriptional regulator</fullName>
    </submittedName>
</protein>
<dbReference type="Pfam" id="PF01590">
    <property type="entry name" value="GAF"/>
    <property type="match status" value="1"/>
</dbReference>
<dbReference type="PROSITE" id="PS50006">
    <property type="entry name" value="FHA_DOMAIN"/>
    <property type="match status" value="1"/>
</dbReference>
<dbReference type="InterPro" id="IPR002078">
    <property type="entry name" value="Sigma_54_int"/>
</dbReference>
<evidence type="ECO:0000259" key="7">
    <source>
        <dbReference type="PROSITE" id="PS50006"/>
    </source>
</evidence>
<keyword evidence="10" id="KW-1185">Reference proteome</keyword>
<dbReference type="CDD" id="cd00009">
    <property type="entry name" value="AAA"/>
    <property type="match status" value="1"/>
</dbReference>
<dbReference type="Gene3D" id="3.30.450.40">
    <property type="match status" value="1"/>
</dbReference>
<dbReference type="Pfam" id="PF25601">
    <property type="entry name" value="AAA_lid_14"/>
    <property type="match status" value="1"/>
</dbReference>
<feature type="domain" description="FHA" evidence="7">
    <location>
        <begin position="22"/>
        <end position="71"/>
    </location>
</feature>
<dbReference type="FunFam" id="3.40.50.300:FF:000006">
    <property type="entry name" value="DNA-binding transcriptional regulator NtrC"/>
    <property type="match status" value="1"/>
</dbReference>
<dbReference type="InterPro" id="IPR058031">
    <property type="entry name" value="AAA_lid_NorR"/>
</dbReference>
<dbReference type="Pfam" id="PF00158">
    <property type="entry name" value="Sigma54_activat"/>
    <property type="match status" value="1"/>
</dbReference>
<feature type="domain" description="Sigma-54 factor interaction" evidence="8">
    <location>
        <begin position="294"/>
        <end position="524"/>
    </location>
</feature>
<dbReference type="Pfam" id="PF02954">
    <property type="entry name" value="HTH_8"/>
    <property type="match status" value="1"/>
</dbReference>
<dbReference type="InterPro" id="IPR003018">
    <property type="entry name" value="GAF"/>
</dbReference>
<dbReference type="RefSeq" id="WP_272458621.1">
    <property type="nucleotide sequence ID" value="NZ_JAGTJJ010000007.1"/>
</dbReference>
<evidence type="ECO:0000313" key="9">
    <source>
        <dbReference type="EMBL" id="MDC3982191.1"/>
    </source>
</evidence>
<dbReference type="InterPro" id="IPR029016">
    <property type="entry name" value="GAF-like_dom_sf"/>
</dbReference>
<dbReference type="PROSITE" id="PS00675">
    <property type="entry name" value="SIGMA54_INTERACT_1"/>
    <property type="match status" value="1"/>
</dbReference>
<dbReference type="Pfam" id="PF00498">
    <property type="entry name" value="FHA"/>
    <property type="match status" value="1"/>
</dbReference>
<dbReference type="SUPFAM" id="SSF49879">
    <property type="entry name" value="SMAD/FHA domain"/>
    <property type="match status" value="1"/>
</dbReference>
<proteinExistence type="predicted"/>
<evidence type="ECO:0000256" key="3">
    <source>
        <dbReference type="ARBA" id="ARBA00023015"/>
    </source>
</evidence>
<keyword evidence="3" id="KW-0805">Transcription regulation</keyword>
<evidence type="ECO:0000256" key="4">
    <source>
        <dbReference type="ARBA" id="ARBA00023125"/>
    </source>
</evidence>